<evidence type="ECO:0000256" key="7">
    <source>
        <dbReference type="ARBA" id="ARBA00023163"/>
    </source>
</evidence>
<evidence type="ECO:0000256" key="6">
    <source>
        <dbReference type="ARBA" id="ARBA00023125"/>
    </source>
</evidence>
<dbReference type="GO" id="GO:0045893">
    <property type="term" value="P:positive regulation of DNA-templated transcription"/>
    <property type="evidence" value="ECO:0007669"/>
    <property type="project" value="UniProtKB-ARBA"/>
</dbReference>
<evidence type="ECO:0000256" key="8">
    <source>
        <dbReference type="PROSITE-ProRule" id="PRU00169"/>
    </source>
</evidence>
<dbReference type="GO" id="GO:0005829">
    <property type="term" value="C:cytosol"/>
    <property type="evidence" value="ECO:0007669"/>
    <property type="project" value="TreeGrafter"/>
</dbReference>
<feature type="domain" description="OmpR/PhoB-type" evidence="11">
    <location>
        <begin position="132"/>
        <end position="235"/>
    </location>
</feature>
<dbReference type="InterPro" id="IPR001867">
    <property type="entry name" value="OmpR/PhoB-type_DNA-bd"/>
</dbReference>
<dbReference type="GO" id="GO:0042802">
    <property type="term" value="F:identical protein binding"/>
    <property type="evidence" value="ECO:0007669"/>
    <property type="project" value="UniProtKB-ARBA"/>
</dbReference>
<evidence type="ECO:0000259" key="11">
    <source>
        <dbReference type="PROSITE" id="PS51755"/>
    </source>
</evidence>
<accession>A0A0D7KGR1</accession>
<dbReference type="InterPro" id="IPR036388">
    <property type="entry name" value="WH-like_DNA-bd_sf"/>
</dbReference>
<dbReference type="CDD" id="cd17620">
    <property type="entry name" value="REC_OmpR_KdpE-like"/>
    <property type="match status" value="1"/>
</dbReference>
<dbReference type="GO" id="GO:0000987">
    <property type="term" value="F:cis-regulatory region sequence-specific DNA binding"/>
    <property type="evidence" value="ECO:0007669"/>
    <property type="project" value="UniProtKB-ARBA"/>
</dbReference>
<dbReference type="SUPFAM" id="SSF52172">
    <property type="entry name" value="CheY-like"/>
    <property type="match status" value="1"/>
</dbReference>
<dbReference type="InterPro" id="IPR039420">
    <property type="entry name" value="WalR-like"/>
</dbReference>
<dbReference type="SMART" id="SM00448">
    <property type="entry name" value="REC"/>
    <property type="match status" value="1"/>
</dbReference>
<dbReference type="SMART" id="SM00862">
    <property type="entry name" value="Trans_reg_C"/>
    <property type="match status" value="1"/>
</dbReference>
<dbReference type="InterPro" id="IPR001789">
    <property type="entry name" value="Sig_transdc_resp-reg_receiver"/>
</dbReference>
<dbReference type="OrthoDB" id="9802426at2"/>
<keyword evidence="4" id="KW-0902">Two-component regulatory system</keyword>
<proteinExistence type="predicted"/>
<comment type="subcellular location">
    <subcellularLocation>
        <location evidence="1">Cytoplasm</location>
    </subcellularLocation>
</comment>
<dbReference type="STRING" id="80878.RP29_00700"/>
<sequence length="235" mass="26065">MTDLPTHILIVEDEADIRRFVRLTLETEGHTVHEAATLQRGLIEAGTRRPDLVVLDLGLPDGDGVDLIRDLRTWSAMPIIVLSARSAEASKIAALDAGADDYLVKPFGSGELMARVRAQLRRSQRAGVASAQPVIEFGNITVDLARRTVERRSGQGSEILHLTPIEYKLLTHLASQPDRVITHAQLLRAVWGPGHTEDTHYVRVHMANLRKKVEDNASMPRHLRTEAGIGYRFVP</sequence>
<dbReference type="Proteomes" id="UP000032566">
    <property type="component" value="Unassembled WGS sequence"/>
</dbReference>
<keyword evidence="6 9" id="KW-0238">DNA-binding</keyword>
<dbReference type="PROSITE" id="PS51755">
    <property type="entry name" value="OMPR_PHOB"/>
    <property type="match status" value="1"/>
</dbReference>
<comment type="caution">
    <text evidence="12">The sequence shown here is derived from an EMBL/GenBank/DDBJ whole genome shotgun (WGS) entry which is preliminary data.</text>
</comment>
<dbReference type="Gene3D" id="1.10.10.10">
    <property type="entry name" value="Winged helix-like DNA-binding domain superfamily/Winged helix DNA-binding domain"/>
    <property type="match status" value="1"/>
</dbReference>
<feature type="DNA-binding region" description="OmpR/PhoB-type" evidence="9">
    <location>
        <begin position="132"/>
        <end position="235"/>
    </location>
</feature>
<dbReference type="SUPFAM" id="SSF46894">
    <property type="entry name" value="C-terminal effector domain of the bipartite response regulators"/>
    <property type="match status" value="1"/>
</dbReference>
<organism evidence="12 13">
    <name type="scientific">Acidovorax temperans</name>
    <dbReference type="NCBI Taxonomy" id="80878"/>
    <lineage>
        <taxon>Bacteria</taxon>
        <taxon>Pseudomonadati</taxon>
        <taxon>Pseudomonadota</taxon>
        <taxon>Betaproteobacteria</taxon>
        <taxon>Burkholderiales</taxon>
        <taxon>Comamonadaceae</taxon>
        <taxon>Acidovorax</taxon>
    </lineage>
</organism>
<dbReference type="GO" id="GO:0032993">
    <property type="term" value="C:protein-DNA complex"/>
    <property type="evidence" value="ECO:0007669"/>
    <property type="project" value="TreeGrafter"/>
</dbReference>
<dbReference type="GO" id="GO:0000156">
    <property type="term" value="F:phosphorelay response regulator activity"/>
    <property type="evidence" value="ECO:0007669"/>
    <property type="project" value="TreeGrafter"/>
</dbReference>
<evidence type="ECO:0000256" key="1">
    <source>
        <dbReference type="ARBA" id="ARBA00004496"/>
    </source>
</evidence>
<evidence type="ECO:0000256" key="3">
    <source>
        <dbReference type="ARBA" id="ARBA00022553"/>
    </source>
</evidence>
<evidence type="ECO:0000256" key="9">
    <source>
        <dbReference type="PROSITE-ProRule" id="PRU01091"/>
    </source>
</evidence>
<dbReference type="Pfam" id="PF00072">
    <property type="entry name" value="Response_reg"/>
    <property type="match status" value="1"/>
</dbReference>
<evidence type="ECO:0000256" key="4">
    <source>
        <dbReference type="ARBA" id="ARBA00023012"/>
    </source>
</evidence>
<keyword evidence="7" id="KW-0804">Transcription</keyword>
<dbReference type="EMBL" id="JXYQ01000002">
    <property type="protein sequence ID" value="KJA12418.1"/>
    <property type="molecule type" value="Genomic_DNA"/>
</dbReference>
<evidence type="ECO:0000313" key="12">
    <source>
        <dbReference type="EMBL" id="KJA12418.1"/>
    </source>
</evidence>
<keyword evidence="2" id="KW-0963">Cytoplasm</keyword>
<dbReference type="CDD" id="cd00383">
    <property type="entry name" value="trans_reg_C"/>
    <property type="match status" value="1"/>
</dbReference>
<feature type="modified residue" description="4-aspartylphosphate" evidence="8">
    <location>
        <position position="56"/>
    </location>
</feature>
<gene>
    <name evidence="12" type="ORF">RP29_00700</name>
</gene>
<dbReference type="Gene3D" id="6.10.250.690">
    <property type="match status" value="1"/>
</dbReference>
<keyword evidence="5" id="KW-0805">Transcription regulation</keyword>
<evidence type="ECO:0000259" key="10">
    <source>
        <dbReference type="PROSITE" id="PS50110"/>
    </source>
</evidence>
<name>A0A0D7KGR1_9BURK</name>
<reference evidence="12 13" key="1">
    <citation type="submission" date="2014-12" db="EMBL/GenBank/DDBJ databases">
        <title>Isolation of bacteria from lake water.</title>
        <authorList>
            <person name="Sheng K.-Y."/>
            <person name="Chin P.-S."/>
            <person name="Chan K.-G."/>
            <person name="Tan G.S."/>
        </authorList>
    </citation>
    <scope>NUCLEOTIDE SEQUENCE [LARGE SCALE GENOMIC DNA]</scope>
    <source>
        <strain evidence="12 13">KY4</strain>
    </source>
</reference>
<keyword evidence="13" id="KW-1185">Reference proteome</keyword>
<keyword evidence="3 8" id="KW-0597">Phosphoprotein</keyword>
<evidence type="ECO:0000256" key="5">
    <source>
        <dbReference type="ARBA" id="ARBA00023015"/>
    </source>
</evidence>
<feature type="domain" description="Response regulatory" evidence="10">
    <location>
        <begin position="7"/>
        <end position="120"/>
    </location>
</feature>
<dbReference type="AlphaFoldDB" id="A0A0D7KGR1"/>
<protein>
    <submittedName>
        <fullName evidence="12">Fis family transcriptional regulator</fullName>
    </submittedName>
</protein>
<dbReference type="InterPro" id="IPR016032">
    <property type="entry name" value="Sig_transdc_resp-reg_C-effctor"/>
</dbReference>
<dbReference type="FunFam" id="3.40.50.2300:FF:000021">
    <property type="entry name" value="Two-component system response regulator KdpE"/>
    <property type="match status" value="1"/>
</dbReference>
<dbReference type="Gene3D" id="3.40.50.2300">
    <property type="match status" value="1"/>
</dbReference>
<dbReference type="PANTHER" id="PTHR48111">
    <property type="entry name" value="REGULATOR OF RPOS"/>
    <property type="match status" value="1"/>
</dbReference>
<dbReference type="InterPro" id="IPR011006">
    <property type="entry name" value="CheY-like_superfamily"/>
</dbReference>
<dbReference type="RefSeq" id="WP_044394824.1">
    <property type="nucleotide sequence ID" value="NZ_JXYQ01000002.1"/>
</dbReference>
<dbReference type="PANTHER" id="PTHR48111:SF50">
    <property type="entry name" value="KDP OPERON TRANSCRIPTIONAL REGULATORY PROTEIN KDPE"/>
    <property type="match status" value="1"/>
</dbReference>
<dbReference type="Pfam" id="PF00486">
    <property type="entry name" value="Trans_reg_C"/>
    <property type="match status" value="1"/>
</dbReference>
<dbReference type="PROSITE" id="PS50110">
    <property type="entry name" value="RESPONSE_REGULATORY"/>
    <property type="match status" value="1"/>
</dbReference>
<dbReference type="PATRIC" id="fig|80878.5.peg.927"/>
<evidence type="ECO:0000256" key="2">
    <source>
        <dbReference type="ARBA" id="ARBA00022490"/>
    </source>
</evidence>
<evidence type="ECO:0000313" key="13">
    <source>
        <dbReference type="Proteomes" id="UP000032566"/>
    </source>
</evidence>